<evidence type="ECO:0000256" key="12">
    <source>
        <dbReference type="ARBA" id="ARBA00022989"/>
    </source>
</evidence>
<gene>
    <name evidence="17" type="ORF">LAESUDRAFT_731063</name>
</gene>
<keyword evidence="5" id="KW-0934">Plastid</keyword>
<keyword evidence="11" id="KW-0653">Protein transport</keyword>
<sequence>MVKLPKFIAVTGPTGVGKTSFINYVCGSSLAVGASLESCTDTVQVARCQIAGEDVTMIDTPGFDDTHKSQADVLRDIADFLEQTYTNGIKLAGVIYMHRISDYRIGGIARENFRLFTKICGEGAMNNVVIGTTMWEKVAAELGERREKELQSNPIFFKDAVDNGAKMRRILNNAESAREAVLSLLPISAATLILQTQLVDLHRTLPYTDAGMQLQADIRELIAKHERDIQMLRQQLEESMAAADAARQEEKIREIMEGYDKLQIVLQKAKADLQKSLVENLERRRTRRKLRFNFFNLRIVISRRRQGTGCLDGDNFEL</sequence>
<evidence type="ECO:0000256" key="8">
    <source>
        <dbReference type="ARBA" id="ARBA00022801"/>
    </source>
</evidence>
<evidence type="ECO:0000313" key="17">
    <source>
        <dbReference type="EMBL" id="KZT01501.1"/>
    </source>
</evidence>
<evidence type="ECO:0000256" key="1">
    <source>
        <dbReference type="ARBA" id="ARBA00001946"/>
    </source>
</evidence>
<dbReference type="GO" id="GO:0016787">
    <property type="term" value="F:hydrolase activity"/>
    <property type="evidence" value="ECO:0007669"/>
    <property type="project" value="UniProtKB-KW"/>
</dbReference>
<reference evidence="17 18" key="1">
    <citation type="journal article" date="2016" name="Mol. Biol. Evol.">
        <title>Comparative Genomics of Early-Diverging Mushroom-Forming Fungi Provides Insights into the Origins of Lignocellulose Decay Capabilities.</title>
        <authorList>
            <person name="Nagy L.G."/>
            <person name="Riley R."/>
            <person name="Tritt A."/>
            <person name="Adam C."/>
            <person name="Daum C."/>
            <person name="Floudas D."/>
            <person name="Sun H."/>
            <person name="Yadav J.S."/>
            <person name="Pangilinan J."/>
            <person name="Larsson K.H."/>
            <person name="Matsuura K."/>
            <person name="Barry K."/>
            <person name="Labutti K."/>
            <person name="Kuo R."/>
            <person name="Ohm R.A."/>
            <person name="Bhattacharya S.S."/>
            <person name="Shirouzu T."/>
            <person name="Yoshinaga Y."/>
            <person name="Martin F.M."/>
            <person name="Grigoriev I.V."/>
            <person name="Hibbett D.S."/>
        </authorList>
    </citation>
    <scope>NUCLEOTIDE SEQUENCE [LARGE SCALE GENOMIC DNA]</scope>
    <source>
        <strain evidence="17 18">93-53</strain>
    </source>
</reference>
<dbReference type="PANTHER" id="PTHR10903">
    <property type="entry name" value="GTPASE, IMAP FAMILY MEMBER-RELATED"/>
    <property type="match status" value="1"/>
</dbReference>
<evidence type="ECO:0000256" key="2">
    <source>
        <dbReference type="ARBA" id="ARBA00004167"/>
    </source>
</evidence>
<evidence type="ECO:0000256" key="3">
    <source>
        <dbReference type="ARBA" id="ARBA00022448"/>
    </source>
</evidence>
<evidence type="ECO:0000256" key="15">
    <source>
        <dbReference type="SAM" id="Coils"/>
    </source>
</evidence>
<feature type="coiled-coil region" evidence="15">
    <location>
        <begin position="215"/>
        <end position="279"/>
    </location>
</feature>
<dbReference type="EMBL" id="KV427663">
    <property type="protein sequence ID" value="KZT01501.1"/>
    <property type="molecule type" value="Genomic_DNA"/>
</dbReference>
<keyword evidence="4" id="KW-0150">Chloroplast</keyword>
<dbReference type="OrthoDB" id="8954335at2759"/>
<evidence type="ECO:0000256" key="7">
    <source>
        <dbReference type="ARBA" id="ARBA00022723"/>
    </source>
</evidence>
<dbReference type="RefSeq" id="XP_040759241.1">
    <property type="nucleotide sequence ID" value="XM_040909967.1"/>
</dbReference>
<accession>A0A165BR41</accession>
<dbReference type="GO" id="GO:0005525">
    <property type="term" value="F:GTP binding"/>
    <property type="evidence" value="ECO:0007669"/>
    <property type="project" value="InterPro"/>
</dbReference>
<evidence type="ECO:0000256" key="14">
    <source>
        <dbReference type="ARBA" id="ARBA00024013"/>
    </source>
</evidence>
<organism evidence="17 18">
    <name type="scientific">Laetiporus sulphureus 93-53</name>
    <dbReference type="NCBI Taxonomy" id="1314785"/>
    <lineage>
        <taxon>Eukaryota</taxon>
        <taxon>Fungi</taxon>
        <taxon>Dikarya</taxon>
        <taxon>Basidiomycota</taxon>
        <taxon>Agaricomycotina</taxon>
        <taxon>Agaricomycetes</taxon>
        <taxon>Polyporales</taxon>
        <taxon>Laetiporus</taxon>
    </lineage>
</organism>
<keyword evidence="18" id="KW-1185">Reference proteome</keyword>
<keyword evidence="12" id="KW-1133">Transmembrane helix</keyword>
<dbReference type="AlphaFoldDB" id="A0A165BR41"/>
<evidence type="ECO:0000256" key="10">
    <source>
        <dbReference type="ARBA" id="ARBA00022842"/>
    </source>
</evidence>
<keyword evidence="8 17" id="KW-0378">Hydrolase</keyword>
<dbReference type="InterPro" id="IPR027417">
    <property type="entry name" value="P-loop_NTPase"/>
</dbReference>
<evidence type="ECO:0000313" key="18">
    <source>
        <dbReference type="Proteomes" id="UP000076871"/>
    </source>
</evidence>
<name>A0A165BR41_9APHY</name>
<feature type="domain" description="G" evidence="16">
    <location>
        <begin position="8"/>
        <end position="75"/>
    </location>
</feature>
<protein>
    <submittedName>
        <fullName evidence="17">p-loop containing nucleoside triphosphate hydrolase protein</fullName>
    </submittedName>
</protein>
<dbReference type="PANTHER" id="PTHR10903:SF135">
    <property type="entry name" value="TRANSLOCASE OF CHLOROPLAST 120, CHLOROPLASTIC-RELATED"/>
    <property type="match status" value="1"/>
</dbReference>
<evidence type="ECO:0000256" key="4">
    <source>
        <dbReference type="ARBA" id="ARBA00022528"/>
    </source>
</evidence>
<keyword evidence="7" id="KW-0479">Metal-binding</keyword>
<dbReference type="GeneID" id="63826996"/>
<dbReference type="STRING" id="1314785.A0A165BR41"/>
<keyword evidence="3" id="KW-0813">Transport</keyword>
<dbReference type="GO" id="GO:0015031">
    <property type="term" value="P:protein transport"/>
    <property type="evidence" value="ECO:0007669"/>
    <property type="project" value="UniProtKB-KW"/>
</dbReference>
<comment type="subcellular location">
    <subcellularLocation>
        <location evidence="2">Membrane</location>
        <topology evidence="2">Single-pass membrane protein</topology>
    </subcellularLocation>
    <subcellularLocation>
        <location evidence="14">Plastid</location>
        <location evidence="14">Chloroplast outer membrane</location>
    </subcellularLocation>
</comment>
<dbReference type="Pfam" id="PF01926">
    <property type="entry name" value="MMR_HSR1"/>
    <property type="match status" value="1"/>
</dbReference>
<dbReference type="SUPFAM" id="SSF52540">
    <property type="entry name" value="P-loop containing nucleoside triphosphate hydrolases"/>
    <property type="match status" value="1"/>
</dbReference>
<evidence type="ECO:0000256" key="13">
    <source>
        <dbReference type="ARBA" id="ARBA00023136"/>
    </source>
</evidence>
<keyword evidence="15" id="KW-0175">Coiled coil</keyword>
<keyword evidence="6" id="KW-0812">Transmembrane</keyword>
<dbReference type="GO" id="GO:0046872">
    <property type="term" value="F:metal ion binding"/>
    <property type="evidence" value="ECO:0007669"/>
    <property type="project" value="UniProtKB-KW"/>
</dbReference>
<evidence type="ECO:0000259" key="16">
    <source>
        <dbReference type="Pfam" id="PF01926"/>
    </source>
</evidence>
<dbReference type="InterPro" id="IPR045058">
    <property type="entry name" value="GIMA/IAN/Toc"/>
</dbReference>
<proteinExistence type="predicted"/>
<dbReference type="InParanoid" id="A0A165BR41"/>
<keyword evidence="10" id="KW-0460">Magnesium</keyword>
<dbReference type="CDD" id="cd00882">
    <property type="entry name" value="Ras_like_GTPase"/>
    <property type="match status" value="1"/>
</dbReference>
<dbReference type="Gene3D" id="3.40.50.300">
    <property type="entry name" value="P-loop containing nucleotide triphosphate hydrolases"/>
    <property type="match status" value="1"/>
</dbReference>
<keyword evidence="13" id="KW-0472">Membrane</keyword>
<evidence type="ECO:0000256" key="9">
    <source>
        <dbReference type="ARBA" id="ARBA00022805"/>
    </source>
</evidence>
<dbReference type="InterPro" id="IPR006073">
    <property type="entry name" value="GTP-bd"/>
</dbReference>
<evidence type="ECO:0000256" key="6">
    <source>
        <dbReference type="ARBA" id="ARBA00022692"/>
    </source>
</evidence>
<dbReference type="Proteomes" id="UP000076871">
    <property type="component" value="Unassembled WGS sequence"/>
</dbReference>
<comment type="cofactor">
    <cofactor evidence="1">
        <name>Mg(2+)</name>
        <dbReference type="ChEBI" id="CHEBI:18420"/>
    </cofactor>
</comment>
<evidence type="ECO:0000256" key="5">
    <source>
        <dbReference type="ARBA" id="ARBA00022640"/>
    </source>
</evidence>
<dbReference type="GO" id="GO:0016020">
    <property type="term" value="C:membrane"/>
    <property type="evidence" value="ECO:0007669"/>
    <property type="project" value="UniProtKB-SubCell"/>
</dbReference>
<keyword evidence="9" id="KW-1002">Plastid outer membrane</keyword>
<evidence type="ECO:0000256" key="11">
    <source>
        <dbReference type="ARBA" id="ARBA00022927"/>
    </source>
</evidence>